<dbReference type="SMART" id="SM00833">
    <property type="entry name" value="CobW_C"/>
    <property type="match status" value="1"/>
</dbReference>
<dbReference type="SUPFAM" id="SSF90002">
    <property type="entry name" value="Hypothetical protein YjiA, C-terminal domain"/>
    <property type="match status" value="1"/>
</dbReference>
<dbReference type="Pfam" id="PF02492">
    <property type="entry name" value="cobW"/>
    <property type="match status" value="1"/>
</dbReference>
<evidence type="ECO:0000256" key="4">
    <source>
        <dbReference type="ARBA" id="ARBA00034320"/>
    </source>
</evidence>
<feature type="domain" description="CobW C-terminal" evidence="7">
    <location>
        <begin position="217"/>
        <end position="309"/>
    </location>
</feature>
<keyword evidence="1" id="KW-0547">Nucleotide-binding</keyword>
<evidence type="ECO:0000313" key="9">
    <source>
        <dbReference type="Proteomes" id="UP001194539"/>
    </source>
</evidence>
<dbReference type="Gene3D" id="3.40.50.300">
    <property type="entry name" value="P-loop containing nucleotide triphosphate hydrolases"/>
    <property type="match status" value="1"/>
</dbReference>
<dbReference type="Pfam" id="PF07683">
    <property type="entry name" value="CobW_C"/>
    <property type="match status" value="1"/>
</dbReference>
<evidence type="ECO:0000313" key="8">
    <source>
        <dbReference type="EMBL" id="MBH5386210.1"/>
    </source>
</evidence>
<name>A0ABS0NYY4_9BRAD</name>
<evidence type="ECO:0000256" key="1">
    <source>
        <dbReference type="ARBA" id="ARBA00022741"/>
    </source>
</evidence>
<comment type="catalytic activity">
    <reaction evidence="6">
        <text>GTP + H2O = GDP + phosphate + H(+)</text>
        <dbReference type="Rhea" id="RHEA:19669"/>
        <dbReference type="ChEBI" id="CHEBI:15377"/>
        <dbReference type="ChEBI" id="CHEBI:15378"/>
        <dbReference type="ChEBI" id="CHEBI:37565"/>
        <dbReference type="ChEBI" id="CHEBI:43474"/>
        <dbReference type="ChEBI" id="CHEBI:58189"/>
    </reaction>
    <physiologicalReaction direction="left-to-right" evidence="6">
        <dbReference type="Rhea" id="RHEA:19670"/>
    </physiologicalReaction>
</comment>
<dbReference type="PANTHER" id="PTHR13748:SF62">
    <property type="entry name" value="COBW DOMAIN-CONTAINING PROTEIN"/>
    <property type="match status" value="1"/>
</dbReference>
<evidence type="ECO:0000256" key="6">
    <source>
        <dbReference type="ARBA" id="ARBA00049117"/>
    </source>
</evidence>
<evidence type="ECO:0000256" key="3">
    <source>
        <dbReference type="ARBA" id="ARBA00023186"/>
    </source>
</evidence>
<protein>
    <submittedName>
        <fullName evidence="8">GTP-binding protein</fullName>
    </submittedName>
</protein>
<comment type="similarity">
    <text evidence="4">Belongs to the SIMIBI class G3E GTPase family. ZNG1 subfamily.</text>
</comment>
<evidence type="ECO:0000256" key="5">
    <source>
        <dbReference type="ARBA" id="ARBA00045658"/>
    </source>
</evidence>
<comment type="function">
    <text evidence="5">Zinc chaperone that directly transfers zinc cofactor to target proteins, thereby activating them. Zinc is transferred from the CXCC motif in the GTPase domain to the zinc binding site in target proteins in a process requiring GTP hydrolysis.</text>
</comment>
<keyword evidence="2" id="KW-0378">Hydrolase</keyword>
<dbReference type="InterPro" id="IPR036627">
    <property type="entry name" value="CobW-likC_sf"/>
</dbReference>
<dbReference type="EMBL" id="JACEGD010000006">
    <property type="protein sequence ID" value="MBH5386210.1"/>
    <property type="molecule type" value="Genomic_DNA"/>
</dbReference>
<dbReference type="InterPro" id="IPR003495">
    <property type="entry name" value="CobW/HypB/UreG_nucleotide-bd"/>
</dbReference>
<dbReference type="InterPro" id="IPR011629">
    <property type="entry name" value="CobW-like_C"/>
</dbReference>
<dbReference type="CDD" id="cd03112">
    <property type="entry name" value="CobW-like"/>
    <property type="match status" value="1"/>
</dbReference>
<dbReference type="InterPro" id="IPR051316">
    <property type="entry name" value="Zinc-reg_GTPase_activator"/>
</dbReference>
<sequence length="315" mass="33862">MIRSAPIPVTVIGGFLGAGKTTLLNRLLANGRSRCAVLVNDFGEINIDAALIESHDGTTMSLTNGCVCCSIGSGFLETLGGLLDESGRFERIVIEASGVGDPWRIAEIALVEPALRLDGVVVLADASRIAALIKDRQVGETVRNQFTKCDVALLSKRDLVTDKQMEAARSAIRAVRQDIQIEILPDGVQDTVVFGRREAPRFRAVSVDGDVDHEGEFRRWTYRRAGSFDRDLLAAAVNALPPQLLRLKGVCRIGDQARPQVFQMVSRTWSLAQPERDAGQGADAIVLVGVGTVDLPADHELDAILDRALAVSAAA</sequence>
<dbReference type="SUPFAM" id="SSF52540">
    <property type="entry name" value="P-loop containing nucleoside triphosphate hydrolases"/>
    <property type="match status" value="1"/>
</dbReference>
<dbReference type="RefSeq" id="WP_197965595.1">
    <property type="nucleotide sequence ID" value="NZ_JACEGD010000006.1"/>
</dbReference>
<dbReference type="PANTHER" id="PTHR13748">
    <property type="entry name" value="COBW-RELATED"/>
    <property type="match status" value="1"/>
</dbReference>
<reference evidence="8 9" key="1">
    <citation type="submission" date="2020-07" db="EMBL/GenBank/DDBJ databases">
        <title>Bradyrhizobium diversity isolated from nodules of indigenous legumes of Western Australia.</title>
        <authorList>
            <person name="Klepa M.S."/>
        </authorList>
    </citation>
    <scope>NUCLEOTIDE SEQUENCE [LARGE SCALE GENOMIC DNA]</scope>
    <source>
        <strain evidence="8 9">CNPSo 4019</strain>
    </source>
</reference>
<organism evidence="8 9">
    <name type="scientific">Bradyrhizobium diversitatis</name>
    <dbReference type="NCBI Taxonomy" id="2755406"/>
    <lineage>
        <taxon>Bacteria</taxon>
        <taxon>Pseudomonadati</taxon>
        <taxon>Pseudomonadota</taxon>
        <taxon>Alphaproteobacteria</taxon>
        <taxon>Hyphomicrobiales</taxon>
        <taxon>Nitrobacteraceae</taxon>
        <taxon>Bradyrhizobium</taxon>
    </lineage>
</organism>
<gene>
    <name evidence="8" type="ORF">H1B27_07900</name>
</gene>
<accession>A0ABS0NYY4</accession>
<dbReference type="InterPro" id="IPR027417">
    <property type="entry name" value="P-loop_NTPase"/>
</dbReference>
<keyword evidence="9" id="KW-1185">Reference proteome</keyword>
<dbReference type="Gene3D" id="3.30.1220.10">
    <property type="entry name" value="CobW-like, C-terminal domain"/>
    <property type="match status" value="1"/>
</dbReference>
<dbReference type="Proteomes" id="UP001194539">
    <property type="component" value="Unassembled WGS sequence"/>
</dbReference>
<evidence type="ECO:0000256" key="2">
    <source>
        <dbReference type="ARBA" id="ARBA00022801"/>
    </source>
</evidence>
<keyword evidence="3" id="KW-0143">Chaperone</keyword>
<proteinExistence type="inferred from homology"/>
<comment type="caution">
    <text evidence="8">The sequence shown here is derived from an EMBL/GenBank/DDBJ whole genome shotgun (WGS) entry which is preliminary data.</text>
</comment>
<evidence type="ECO:0000259" key="7">
    <source>
        <dbReference type="SMART" id="SM00833"/>
    </source>
</evidence>